<keyword evidence="5" id="KW-1185">Reference proteome</keyword>
<protein>
    <recommendedName>
        <fullName evidence="3">ER-bound oxygenase mpaB/mpaB'/Rubber oxygenase catalytic domain-containing protein</fullName>
    </recommendedName>
</protein>
<evidence type="ECO:0000256" key="2">
    <source>
        <dbReference type="SAM" id="Phobius"/>
    </source>
</evidence>
<feature type="transmembrane region" description="Helical" evidence="2">
    <location>
        <begin position="537"/>
        <end position="559"/>
    </location>
</feature>
<proteinExistence type="predicted"/>
<feature type="region of interest" description="Disordered" evidence="1">
    <location>
        <begin position="394"/>
        <end position="460"/>
    </location>
</feature>
<sequence length="580" mass="64661">MIRPRRRVPRGDPPVPPPPIEDDRSPPRRRRRQRDIDDVDDPIDGSSSSPWWRRILHFDPLRPGSTSWRDRRMSSSSSASARVVRHYGADVRFAPGRFHYSADELEPHRRVGDPEVDGLLEYLASSAGGGGEEGGGGGCGAFDDVVGRARDDHARWTTTTTTTGATPSCAFYGHYHEGVPTWVEYDAIQRGIDVFLAYLPAAGCALFYRSLIARVLVATGYLVPRARCGGGESLVDDDDDVPRSGCARTVDDRDRRRSEERLVDTGGFLACCFAPHPSPPHDSRTTPTSPPVTAASLRPGGRGWEAALRVRVLHAKVRRSLLRRRGGENAWDVEAYGVPINQEDTAATLLAFSVNVLLGIEIAAGRPLRASEQRDYLALWRYIGWLLGVDTPEGAGRSSNPGGEGGRLIPIDPCGPRKVRPREAADDDNDDDDDDDDRYDGGSSERYPTDAEDDVDPDDDPIVHSYATLESVILHLLHPDRSSRELVKHMLGLGRSVVFRSEVCRKFLGDPLSDELGMPKSRWESLSDLASHARLKFLLYVFLVFLRCYTLLTMTCPWFRRRAIVWHGMLEWRGQHQNRR</sequence>
<feature type="compositionally biased region" description="Acidic residues" evidence="1">
    <location>
        <begin position="425"/>
        <end position="438"/>
    </location>
</feature>
<dbReference type="Proteomes" id="UP001530315">
    <property type="component" value="Unassembled WGS sequence"/>
</dbReference>
<feature type="region of interest" description="Disordered" evidence="1">
    <location>
        <begin position="1"/>
        <end position="46"/>
    </location>
</feature>
<dbReference type="EMBL" id="JALLAZ020000171">
    <property type="protein sequence ID" value="KAL3801896.1"/>
    <property type="molecule type" value="Genomic_DNA"/>
</dbReference>
<dbReference type="PANTHER" id="PTHR37539">
    <property type="entry name" value="SECRETED PROTEIN-RELATED"/>
    <property type="match status" value="1"/>
</dbReference>
<dbReference type="AlphaFoldDB" id="A0ABD3QS63"/>
<name>A0ABD3QS63_9STRA</name>
<organism evidence="4 5">
    <name type="scientific">Stephanodiscus triporus</name>
    <dbReference type="NCBI Taxonomy" id="2934178"/>
    <lineage>
        <taxon>Eukaryota</taxon>
        <taxon>Sar</taxon>
        <taxon>Stramenopiles</taxon>
        <taxon>Ochrophyta</taxon>
        <taxon>Bacillariophyta</taxon>
        <taxon>Coscinodiscophyceae</taxon>
        <taxon>Thalassiosirophycidae</taxon>
        <taxon>Stephanodiscales</taxon>
        <taxon>Stephanodiscaceae</taxon>
        <taxon>Stephanodiscus</taxon>
    </lineage>
</organism>
<keyword evidence="2" id="KW-0472">Membrane</keyword>
<dbReference type="Pfam" id="PF09995">
    <property type="entry name" value="MPAB_Lcp_cat"/>
    <property type="match status" value="1"/>
</dbReference>
<comment type="caution">
    <text evidence="4">The sequence shown here is derived from an EMBL/GenBank/DDBJ whole genome shotgun (WGS) entry which is preliminary data.</text>
</comment>
<evidence type="ECO:0000259" key="3">
    <source>
        <dbReference type="Pfam" id="PF09995"/>
    </source>
</evidence>
<accession>A0ABD3QS63</accession>
<dbReference type="PANTHER" id="PTHR37539:SF1">
    <property type="entry name" value="ER-BOUND OXYGENASE MPAB_MPAB'_RUBBER OXYGENASE CATALYTIC DOMAIN-CONTAINING PROTEIN"/>
    <property type="match status" value="1"/>
</dbReference>
<feature type="domain" description="ER-bound oxygenase mpaB/mpaB'/Rubber oxygenase catalytic" evidence="3">
    <location>
        <begin position="284"/>
        <end position="390"/>
    </location>
</feature>
<keyword evidence="2" id="KW-0812">Transmembrane</keyword>
<dbReference type="InterPro" id="IPR037473">
    <property type="entry name" value="Lcp-like"/>
</dbReference>
<keyword evidence="2" id="KW-1133">Transmembrane helix</keyword>
<dbReference type="InterPro" id="IPR018713">
    <property type="entry name" value="MPAB/Lcp_cat_dom"/>
</dbReference>
<evidence type="ECO:0000256" key="1">
    <source>
        <dbReference type="SAM" id="MobiDB-lite"/>
    </source>
</evidence>
<feature type="compositionally biased region" description="Acidic residues" evidence="1">
    <location>
        <begin position="450"/>
        <end position="460"/>
    </location>
</feature>
<gene>
    <name evidence="4" type="ORF">ACHAW5_008682</name>
</gene>
<evidence type="ECO:0000313" key="5">
    <source>
        <dbReference type="Proteomes" id="UP001530315"/>
    </source>
</evidence>
<reference evidence="4 5" key="1">
    <citation type="submission" date="2024-10" db="EMBL/GenBank/DDBJ databases">
        <title>Updated reference genomes for cyclostephanoid diatoms.</title>
        <authorList>
            <person name="Roberts W.R."/>
            <person name="Alverson A.J."/>
        </authorList>
    </citation>
    <scope>NUCLEOTIDE SEQUENCE [LARGE SCALE GENOMIC DNA]</scope>
    <source>
        <strain evidence="4 5">AJA276-08</strain>
    </source>
</reference>
<evidence type="ECO:0000313" key="4">
    <source>
        <dbReference type="EMBL" id="KAL3801896.1"/>
    </source>
</evidence>